<organism evidence="1 2">
    <name type="scientific">Anaerobutyricum hallii DSM 3353</name>
    <dbReference type="NCBI Taxonomy" id="411469"/>
    <lineage>
        <taxon>Bacteria</taxon>
        <taxon>Bacillati</taxon>
        <taxon>Bacillota</taxon>
        <taxon>Clostridia</taxon>
        <taxon>Lachnospirales</taxon>
        <taxon>Lachnospiraceae</taxon>
        <taxon>Anaerobutyricum</taxon>
    </lineage>
</organism>
<accession>C0EUR3</accession>
<gene>
    <name evidence="1" type="ORF">EUBHAL_01151</name>
</gene>
<dbReference type="SUPFAM" id="SSF51161">
    <property type="entry name" value="Trimeric LpxA-like enzymes"/>
    <property type="match status" value="1"/>
</dbReference>
<sequence>MEMSGWRAVFEADMYRYGASKVDKYIKKWNYFFRRCQYASGGKKIIWHLLLLKHGTKHGIEIDYPVKIGKGLFIAHPYGITINDKCIIGMNCNIHKGVTIGQENRGKRQGTPIIGDNVWIGMNVTIVGNIKIGNDVLIAPNTYLNLMYQVTR</sequence>
<dbReference type="Gene3D" id="2.160.10.10">
    <property type="entry name" value="Hexapeptide repeat proteins"/>
    <property type="match status" value="1"/>
</dbReference>
<name>C0EUR3_9FIRM</name>
<dbReference type="GO" id="GO:0016740">
    <property type="term" value="F:transferase activity"/>
    <property type="evidence" value="ECO:0007669"/>
    <property type="project" value="UniProtKB-KW"/>
</dbReference>
<dbReference type="PANTHER" id="PTHR42811">
    <property type="entry name" value="SERINE ACETYLTRANSFERASE"/>
    <property type="match status" value="1"/>
</dbReference>
<reference evidence="1 2" key="2">
    <citation type="submission" date="2009-02" db="EMBL/GenBank/DDBJ databases">
        <title>Draft genome sequence of Eubacterium hallii (DSM 3353).</title>
        <authorList>
            <person name="Sudarsanam P."/>
            <person name="Ley R."/>
            <person name="Guruge J."/>
            <person name="Turnbaugh P.J."/>
            <person name="Mahowald M."/>
            <person name="Liep D."/>
            <person name="Gordon J."/>
        </authorList>
    </citation>
    <scope>NUCLEOTIDE SEQUENCE [LARGE SCALE GENOMIC DNA]</scope>
    <source>
        <strain evidence="1 2">DSM 3353</strain>
    </source>
</reference>
<dbReference type="GeneID" id="75047142"/>
<dbReference type="EMBL" id="ACEP01000056">
    <property type="protein sequence ID" value="EEG36987.1"/>
    <property type="molecule type" value="Genomic_DNA"/>
</dbReference>
<evidence type="ECO:0000313" key="2">
    <source>
        <dbReference type="Proteomes" id="UP000003174"/>
    </source>
</evidence>
<reference evidence="1 2" key="1">
    <citation type="submission" date="2009-01" db="EMBL/GenBank/DDBJ databases">
        <authorList>
            <person name="Fulton L."/>
            <person name="Clifton S."/>
            <person name="Fulton B."/>
            <person name="Xu J."/>
            <person name="Minx P."/>
            <person name="Pepin K.H."/>
            <person name="Johnson M."/>
            <person name="Bhonagiri V."/>
            <person name="Nash W.E."/>
            <person name="Mardis E.R."/>
            <person name="Wilson R.K."/>
        </authorList>
    </citation>
    <scope>NUCLEOTIDE SEQUENCE [LARGE SCALE GENOMIC DNA]</scope>
    <source>
        <strain evidence="1 2">DSM 3353</strain>
    </source>
</reference>
<dbReference type="InterPro" id="IPR001451">
    <property type="entry name" value="Hexapep"/>
</dbReference>
<dbReference type="Proteomes" id="UP000003174">
    <property type="component" value="Unassembled WGS sequence"/>
</dbReference>
<keyword evidence="1" id="KW-0808">Transferase</keyword>
<comment type="caution">
    <text evidence="1">The sequence shown here is derived from an EMBL/GenBank/DDBJ whole genome shotgun (WGS) entry which is preliminary data.</text>
</comment>
<dbReference type="InterPro" id="IPR011004">
    <property type="entry name" value="Trimer_LpxA-like_sf"/>
</dbReference>
<evidence type="ECO:0000313" key="1">
    <source>
        <dbReference type="EMBL" id="EEG36987.1"/>
    </source>
</evidence>
<dbReference type="eggNOG" id="COG1045">
    <property type="taxonomic scope" value="Bacteria"/>
</dbReference>
<protein>
    <submittedName>
        <fullName evidence="1">Bacterial transferase hexapeptide repeat protein</fullName>
    </submittedName>
</protein>
<dbReference type="RefSeq" id="WP_005345831.1">
    <property type="nucleotide sequence ID" value="NZ_ACEP01000056.1"/>
</dbReference>
<dbReference type="AlphaFoldDB" id="C0EUR3"/>
<dbReference type="Pfam" id="PF00132">
    <property type="entry name" value="Hexapep"/>
    <property type="match status" value="1"/>
</dbReference>
<proteinExistence type="predicted"/>